<dbReference type="NCBIfam" id="TIGR01683">
    <property type="entry name" value="thiS"/>
    <property type="match status" value="1"/>
</dbReference>
<gene>
    <name evidence="1" type="ORF">J416_15337</name>
</gene>
<keyword evidence="2" id="KW-1185">Reference proteome</keyword>
<comment type="caution">
    <text evidence="1">The sequence shown here is derived from an EMBL/GenBank/DDBJ whole genome shotgun (WGS) entry which is preliminary data.</text>
</comment>
<dbReference type="CDD" id="cd00565">
    <property type="entry name" value="Ubl_ThiS"/>
    <property type="match status" value="1"/>
</dbReference>
<dbReference type="AlphaFoldDB" id="N4WHC8"/>
<accession>N4WHC8</accession>
<dbReference type="RefSeq" id="WP_003474881.1">
    <property type="nucleotide sequence ID" value="NZ_APML01000089.1"/>
</dbReference>
<dbReference type="InterPro" id="IPR012675">
    <property type="entry name" value="Beta-grasp_dom_sf"/>
</dbReference>
<reference evidence="1 2" key="1">
    <citation type="submission" date="2013-03" db="EMBL/GenBank/DDBJ databases">
        <title>Draft genome sequence of Gracibacillus halophilus YIM-C55.5, a moderately halophilic and thermophilic organism from the Xiaochaidamu salt lake.</title>
        <authorList>
            <person name="Sugumar T."/>
            <person name="Polireddy D.R."/>
            <person name="Antony A."/>
            <person name="Madhava Y.R."/>
            <person name="Sivakumar N."/>
        </authorList>
    </citation>
    <scope>NUCLEOTIDE SEQUENCE [LARGE SCALE GENOMIC DNA]</scope>
    <source>
        <strain evidence="1 2">YIM-C55.5</strain>
    </source>
</reference>
<dbReference type="PANTHER" id="PTHR34472:SF1">
    <property type="entry name" value="SULFUR CARRIER PROTEIN THIS"/>
    <property type="match status" value="1"/>
</dbReference>
<proteinExistence type="predicted"/>
<dbReference type="EMBL" id="APML01000089">
    <property type="protein sequence ID" value="ENH95577.1"/>
    <property type="molecule type" value="Genomic_DNA"/>
</dbReference>
<evidence type="ECO:0000313" key="2">
    <source>
        <dbReference type="Proteomes" id="UP000012283"/>
    </source>
</evidence>
<dbReference type="Gene3D" id="3.10.20.30">
    <property type="match status" value="1"/>
</dbReference>
<dbReference type="STRING" id="1308866.J416_15337"/>
<dbReference type="eggNOG" id="COG2104">
    <property type="taxonomic scope" value="Bacteria"/>
</dbReference>
<dbReference type="Proteomes" id="UP000012283">
    <property type="component" value="Unassembled WGS sequence"/>
</dbReference>
<protein>
    <submittedName>
        <fullName evidence="1">Sulfur carrier protein ThiS</fullName>
    </submittedName>
</protein>
<dbReference type="PANTHER" id="PTHR34472">
    <property type="entry name" value="SULFUR CARRIER PROTEIN THIS"/>
    <property type="match status" value="1"/>
</dbReference>
<dbReference type="SUPFAM" id="SSF54285">
    <property type="entry name" value="MoaD/ThiS"/>
    <property type="match status" value="1"/>
</dbReference>
<dbReference type="InterPro" id="IPR016155">
    <property type="entry name" value="Mopterin_synth/thiamin_S_b"/>
</dbReference>
<dbReference type="OrthoDB" id="9798559at2"/>
<sequence>MKLHINGDVIELEQQMSTVEELLTHLGLQEKPLIIEHNQSILKKEDHSSREIQDGDQFEIVHFVGGG</sequence>
<organism evidence="1 2">
    <name type="scientific">Gracilibacillus halophilus YIM-C55.5</name>
    <dbReference type="NCBI Taxonomy" id="1308866"/>
    <lineage>
        <taxon>Bacteria</taxon>
        <taxon>Bacillati</taxon>
        <taxon>Bacillota</taxon>
        <taxon>Bacilli</taxon>
        <taxon>Bacillales</taxon>
        <taxon>Bacillaceae</taxon>
        <taxon>Gracilibacillus</taxon>
    </lineage>
</organism>
<name>N4WHC8_9BACI</name>
<dbReference type="PATRIC" id="fig|1308866.3.peg.3085"/>
<dbReference type="InterPro" id="IPR010035">
    <property type="entry name" value="Thi_S"/>
</dbReference>
<dbReference type="InterPro" id="IPR003749">
    <property type="entry name" value="ThiS/MoaD-like"/>
</dbReference>
<dbReference type="Pfam" id="PF02597">
    <property type="entry name" value="ThiS"/>
    <property type="match status" value="1"/>
</dbReference>
<evidence type="ECO:0000313" key="1">
    <source>
        <dbReference type="EMBL" id="ENH95577.1"/>
    </source>
</evidence>